<dbReference type="Proteomes" id="UP000624244">
    <property type="component" value="Unassembled WGS sequence"/>
</dbReference>
<organism evidence="2 3">
    <name type="scientific">Cochliobolus sativus</name>
    <name type="common">Common root rot and spot blotch fungus</name>
    <name type="synonym">Bipolaris sorokiniana</name>
    <dbReference type="NCBI Taxonomy" id="45130"/>
    <lineage>
        <taxon>Eukaryota</taxon>
        <taxon>Fungi</taxon>
        <taxon>Dikarya</taxon>
        <taxon>Ascomycota</taxon>
        <taxon>Pezizomycotina</taxon>
        <taxon>Dothideomycetes</taxon>
        <taxon>Pleosporomycetidae</taxon>
        <taxon>Pleosporales</taxon>
        <taxon>Pleosporineae</taxon>
        <taxon>Pleosporaceae</taxon>
        <taxon>Bipolaris</taxon>
    </lineage>
</organism>
<proteinExistence type="predicted"/>
<dbReference type="EMBL" id="WNKQ01000003">
    <property type="protein sequence ID" value="KAF5852346.1"/>
    <property type="molecule type" value="Genomic_DNA"/>
</dbReference>
<gene>
    <name evidence="2" type="ORF">GGP41_007734</name>
</gene>
<evidence type="ECO:0000256" key="1">
    <source>
        <dbReference type="SAM" id="MobiDB-lite"/>
    </source>
</evidence>
<accession>A0A8H6DXR5</accession>
<comment type="caution">
    <text evidence="2">The sequence shown here is derived from an EMBL/GenBank/DDBJ whole genome shotgun (WGS) entry which is preliminary data.</text>
</comment>
<evidence type="ECO:0000313" key="3">
    <source>
        <dbReference type="Proteomes" id="UP000624244"/>
    </source>
</evidence>
<name>A0A8H6DXR5_COCSA</name>
<feature type="region of interest" description="Disordered" evidence="1">
    <location>
        <begin position="1"/>
        <end position="26"/>
    </location>
</feature>
<protein>
    <submittedName>
        <fullName evidence="2">Uncharacterized protein</fullName>
    </submittedName>
</protein>
<reference evidence="2" key="1">
    <citation type="submission" date="2019-11" db="EMBL/GenBank/DDBJ databases">
        <title>Bipolaris sorokiniana Genome sequencing.</title>
        <authorList>
            <person name="Wang H."/>
        </authorList>
    </citation>
    <scope>NUCLEOTIDE SEQUENCE</scope>
</reference>
<sequence>MYQPVLASVGAEIHSSERRKPSEVSASQADIIIIGEPPRSGSDVLKLMFGCLMDGWVLGQVRNACTVR</sequence>
<evidence type="ECO:0000313" key="2">
    <source>
        <dbReference type="EMBL" id="KAF5852346.1"/>
    </source>
</evidence>
<dbReference type="AlphaFoldDB" id="A0A8H6DXR5"/>